<gene>
    <name evidence="2" type="ORF">BOLC7T45380H</name>
</gene>
<organism evidence="2">
    <name type="scientific">Brassica oleracea</name>
    <name type="common">Wild cabbage</name>
    <dbReference type="NCBI Taxonomy" id="3712"/>
    <lineage>
        <taxon>Eukaryota</taxon>
        <taxon>Viridiplantae</taxon>
        <taxon>Streptophyta</taxon>
        <taxon>Embryophyta</taxon>
        <taxon>Tracheophyta</taxon>
        <taxon>Spermatophyta</taxon>
        <taxon>Magnoliopsida</taxon>
        <taxon>eudicotyledons</taxon>
        <taxon>Gunneridae</taxon>
        <taxon>Pentapetalae</taxon>
        <taxon>rosids</taxon>
        <taxon>malvids</taxon>
        <taxon>Brassicales</taxon>
        <taxon>Brassicaceae</taxon>
        <taxon>Brassiceae</taxon>
        <taxon>Brassica</taxon>
    </lineage>
</organism>
<dbReference type="PANTHER" id="PTHR46236:SF11">
    <property type="entry name" value="TRAF-LIKE SUPERFAMILY PROTEIN"/>
    <property type="match status" value="1"/>
</dbReference>
<reference evidence="2" key="1">
    <citation type="submission" date="2018-11" db="EMBL/GenBank/DDBJ databases">
        <authorList>
            <consortium name="Genoscope - CEA"/>
            <person name="William W."/>
        </authorList>
    </citation>
    <scope>NUCLEOTIDE SEQUENCE</scope>
</reference>
<dbReference type="InterPro" id="IPR002083">
    <property type="entry name" value="MATH/TRAF_dom"/>
</dbReference>
<evidence type="ECO:0000313" key="2">
    <source>
        <dbReference type="EMBL" id="VDD39820.1"/>
    </source>
</evidence>
<evidence type="ECO:0000259" key="1">
    <source>
        <dbReference type="PROSITE" id="PS50144"/>
    </source>
</evidence>
<feature type="domain" description="MATH" evidence="1">
    <location>
        <begin position="1"/>
        <end position="26"/>
    </location>
</feature>
<protein>
    <recommendedName>
        <fullName evidence="1">MATH domain-containing protein</fullName>
    </recommendedName>
</protein>
<name>A0A3P6EJ41_BRAOL</name>
<proteinExistence type="predicted"/>
<accession>A0A3P6EJ41</accession>
<dbReference type="PROSITE" id="PS50144">
    <property type="entry name" value="MATH"/>
    <property type="match status" value="1"/>
</dbReference>
<dbReference type="EMBL" id="LR031876">
    <property type="protein sequence ID" value="VDD39820.1"/>
    <property type="molecule type" value="Genomic_DNA"/>
</dbReference>
<sequence>MIPLSELEDENGGFIVNGEVKIVVEIEIFVLVKQLLKKTKLNDKGDLVDRCQWVSSSSFTGKLFPNSRNCIIYFSLKKNIFEKHSDVALVLRAKNKHLRTACMNVLLCLIETSCLAHLGSFPVKI</sequence>
<dbReference type="InterPro" id="IPR050804">
    <property type="entry name" value="MCC"/>
</dbReference>
<dbReference type="AlphaFoldDB" id="A0A3P6EJ41"/>
<dbReference type="PANTHER" id="PTHR46236">
    <property type="entry name" value="TRAF-LIKE SUPERFAMILY PROTEIN"/>
    <property type="match status" value="1"/>
</dbReference>